<proteinExistence type="inferred from homology"/>
<feature type="active site" description="For beta-ketoacyl synthase activity" evidence="15">
    <location>
        <position position="165"/>
    </location>
</feature>
<sequence length="411" mass="43727">MNKNRVVITGYGLTTAIGHTPQEVWHSLVQGKIGIKALTRFDASQTSASNVGEIRDFPFNRYFANQNKERYDLSTWYALYAANAALEHSGLGQISAEDQERTGVYLSTTVGGLKEFQDEIIAMDDHGLDAVKPTFLSKALYNMPALNVAAALGAKGSSKCIATACSSSNDAIGQAFRDIKYGNLDIILAGGAEAPITEIGLGGFDALTAVSRTKDPSRSSIPFDKDRNGFVMGEGAGLLVLESLDHAQKRGAKIFAEIIGYGSNCDAYHLTSPSPNGIGAKKALQLALREADLSPDQVDYINAHGTSTPANDLAESQAIVSLFGRQLPVSSTKSFTGHLQGATGAVEAIITIEALRHNYLPMTAGTKKLDPDVEANIILGQGQEADVTYALSNTFGFGGDNAVLAFKKWQD</sequence>
<keyword evidence="6 14" id="KW-0808">Transferase</keyword>
<keyword evidence="7" id="KW-0276">Fatty acid metabolism</keyword>
<dbReference type="OrthoDB" id="9808669at2"/>
<dbReference type="FunFam" id="3.40.47.10:FF:000018">
    <property type="entry name" value="3-oxoacyl-[acyl-carrier-protein] synthase 2"/>
    <property type="match status" value="1"/>
</dbReference>
<organism evidence="18 19">
    <name type="scientific">Streptococcus downei MFe28</name>
    <dbReference type="NCBI Taxonomy" id="764290"/>
    <lineage>
        <taxon>Bacteria</taxon>
        <taxon>Bacillati</taxon>
        <taxon>Bacillota</taxon>
        <taxon>Bacilli</taxon>
        <taxon>Lactobacillales</taxon>
        <taxon>Streptococcaceae</taxon>
        <taxon>Streptococcus</taxon>
    </lineage>
</organism>
<evidence type="ECO:0000256" key="1">
    <source>
        <dbReference type="ARBA" id="ARBA00005194"/>
    </source>
</evidence>
<dbReference type="EC" id="2.3.1.179" evidence="3 14"/>
<dbReference type="PIRSF" id="PIRSF000447">
    <property type="entry name" value="KAS_II"/>
    <property type="match status" value="1"/>
</dbReference>
<comment type="catalytic activity">
    <reaction evidence="12 14">
        <text>(9Z)-hexadecenoyl-[ACP] + malonyl-[ACP] + H(+) = 3-oxo-(11Z)-octadecenoyl-[ACP] + holo-[ACP] + CO2</text>
        <dbReference type="Rhea" id="RHEA:55040"/>
        <dbReference type="Rhea" id="RHEA-COMP:9623"/>
        <dbReference type="Rhea" id="RHEA-COMP:9685"/>
        <dbReference type="Rhea" id="RHEA-COMP:10800"/>
        <dbReference type="Rhea" id="RHEA-COMP:14074"/>
        <dbReference type="ChEBI" id="CHEBI:15378"/>
        <dbReference type="ChEBI" id="CHEBI:16526"/>
        <dbReference type="ChEBI" id="CHEBI:64479"/>
        <dbReference type="ChEBI" id="CHEBI:78449"/>
        <dbReference type="ChEBI" id="CHEBI:83989"/>
        <dbReference type="ChEBI" id="CHEBI:138538"/>
        <dbReference type="EC" id="2.3.1.179"/>
    </reaction>
</comment>
<dbReference type="InterPro" id="IPR016039">
    <property type="entry name" value="Thiolase-like"/>
</dbReference>
<comment type="similarity">
    <text evidence="2 14 16">Belongs to the thiolase-like superfamily. Beta-ketoacyl-ACP synthases family.</text>
</comment>
<evidence type="ECO:0000256" key="14">
    <source>
        <dbReference type="PIRNR" id="PIRNR000447"/>
    </source>
</evidence>
<dbReference type="InterPro" id="IPR014031">
    <property type="entry name" value="Ketoacyl_synth_C"/>
</dbReference>
<dbReference type="GO" id="GO:0004315">
    <property type="term" value="F:3-oxoacyl-[acyl-carrier-protein] synthase activity"/>
    <property type="evidence" value="ECO:0007669"/>
    <property type="project" value="UniProtKB-UniRule"/>
</dbReference>
<dbReference type="InterPro" id="IPR020841">
    <property type="entry name" value="PKS_Beta-ketoAc_synthase_dom"/>
</dbReference>
<name>A0A380JHG7_STRDO</name>
<dbReference type="RefSeq" id="WP_002998054.1">
    <property type="nucleotide sequence ID" value="NZ_UHFA01000002.1"/>
</dbReference>
<dbReference type="InterPro" id="IPR017568">
    <property type="entry name" value="3-oxoacyl-ACP_synth-2"/>
</dbReference>
<evidence type="ECO:0000256" key="6">
    <source>
        <dbReference type="ARBA" id="ARBA00022679"/>
    </source>
</evidence>
<comment type="function">
    <text evidence="11 14">Involved in the type II fatty acid elongation cycle. Catalyzes the elongation of a wide range of acyl-ACP by the addition of two carbons from malonyl-ACP to an acyl acceptor. Can efficiently catalyze the conversion of palmitoleoyl-ACP (cis-hexadec-9-enoyl-ACP) to cis-vaccenoyl-ACP (cis-octadec-11-enoyl-ACP), an essential step in the thermal regulation of fatty acid composition.</text>
</comment>
<dbReference type="SUPFAM" id="SSF53901">
    <property type="entry name" value="Thiolase-like"/>
    <property type="match status" value="2"/>
</dbReference>
<dbReference type="PROSITE" id="PS00606">
    <property type="entry name" value="KS3_1"/>
    <property type="match status" value="1"/>
</dbReference>
<gene>
    <name evidence="18" type="primary">fabF_2</name>
    <name evidence="18" type="ORF">NCTC11391_01565</name>
</gene>
<dbReference type="Pfam" id="PF02801">
    <property type="entry name" value="Ketoacyl-synt_C"/>
    <property type="match status" value="1"/>
</dbReference>
<evidence type="ECO:0000256" key="12">
    <source>
        <dbReference type="ARBA" id="ARBA00047318"/>
    </source>
</evidence>
<dbReference type="CDD" id="cd00834">
    <property type="entry name" value="KAS_I_II"/>
    <property type="match status" value="1"/>
</dbReference>
<dbReference type="EMBL" id="UHFA01000002">
    <property type="protein sequence ID" value="SUN36568.1"/>
    <property type="molecule type" value="Genomic_DNA"/>
</dbReference>
<comment type="pathway">
    <text evidence="1 14">Lipid metabolism; fatty acid biosynthesis.</text>
</comment>
<reference evidence="18 19" key="1">
    <citation type="submission" date="2018-06" db="EMBL/GenBank/DDBJ databases">
        <authorList>
            <consortium name="Pathogen Informatics"/>
            <person name="Doyle S."/>
        </authorList>
    </citation>
    <scope>NUCLEOTIDE SEQUENCE [LARGE SCALE GENOMIC DNA]</scope>
    <source>
        <strain evidence="19">NCTC 11391</strain>
    </source>
</reference>
<feature type="domain" description="Ketosynthase family 3 (KS3)" evidence="17">
    <location>
        <begin position="3"/>
        <end position="408"/>
    </location>
</feature>
<evidence type="ECO:0000256" key="8">
    <source>
        <dbReference type="ARBA" id="ARBA00023098"/>
    </source>
</evidence>
<dbReference type="GO" id="GO:0006633">
    <property type="term" value="P:fatty acid biosynthetic process"/>
    <property type="evidence" value="ECO:0007669"/>
    <property type="project" value="UniProtKB-UniRule"/>
</dbReference>
<dbReference type="GO" id="GO:0005829">
    <property type="term" value="C:cytosol"/>
    <property type="evidence" value="ECO:0007669"/>
    <property type="project" value="TreeGrafter"/>
</dbReference>
<dbReference type="NCBIfam" id="TIGR03150">
    <property type="entry name" value="fabF"/>
    <property type="match status" value="1"/>
</dbReference>
<dbReference type="PANTHER" id="PTHR11712">
    <property type="entry name" value="POLYKETIDE SYNTHASE-RELATED"/>
    <property type="match status" value="1"/>
</dbReference>
<dbReference type="AlphaFoldDB" id="A0A380JHG7"/>
<dbReference type="PANTHER" id="PTHR11712:SF336">
    <property type="entry name" value="3-OXOACYL-[ACYL-CARRIER-PROTEIN] SYNTHASE, MITOCHONDRIAL"/>
    <property type="match status" value="1"/>
</dbReference>
<evidence type="ECO:0000256" key="4">
    <source>
        <dbReference type="ARBA" id="ARBA00014657"/>
    </source>
</evidence>
<keyword evidence="8" id="KW-0443">Lipid metabolism</keyword>
<evidence type="ECO:0000256" key="15">
    <source>
        <dbReference type="PIRSR" id="PIRSR000447-1"/>
    </source>
</evidence>
<dbReference type="SMART" id="SM00825">
    <property type="entry name" value="PKS_KS"/>
    <property type="match status" value="1"/>
</dbReference>
<dbReference type="InterPro" id="IPR000794">
    <property type="entry name" value="Beta-ketoacyl_synthase"/>
</dbReference>
<evidence type="ECO:0000256" key="10">
    <source>
        <dbReference type="ARBA" id="ARBA00023315"/>
    </source>
</evidence>
<evidence type="ECO:0000256" key="16">
    <source>
        <dbReference type="RuleBase" id="RU003694"/>
    </source>
</evidence>
<evidence type="ECO:0000256" key="9">
    <source>
        <dbReference type="ARBA" id="ARBA00023160"/>
    </source>
</evidence>
<evidence type="ECO:0000256" key="11">
    <source>
        <dbReference type="ARBA" id="ARBA00024006"/>
    </source>
</evidence>
<dbReference type="InterPro" id="IPR014030">
    <property type="entry name" value="Ketoacyl_synth_N"/>
</dbReference>
<evidence type="ECO:0000256" key="3">
    <source>
        <dbReference type="ARBA" id="ARBA00012356"/>
    </source>
</evidence>
<protein>
    <recommendedName>
        <fullName evidence="4 14">3-oxoacyl-[acyl-carrier-protein] synthase 2</fullName>
        <ecNumber evidence="3 14">2.3.1.179</ecNumber>
    </recommendedName>
</protein>
<evidence type="ECO:0000313" key="19">
    <source>
        <dbReference type="Proteomes" id="UP000254082"/>
    </source>
</evidence>
<dbReference type="Gene3D" id="3.40.47.10">
    <property type="match status" value="2"/>
</dbReference>
<evidence type="ECO:0000313" key="18">
    <source>
        <dbReference type="EMBL" id="SUN36568.1"/>
    </source>
</evidence>
<accession>A0A380JHG7</accession>
<keyword evidence="10 14" id="KW-0012">Acyltransferase</keyword>
<dbReference type="Pfam" id="PF00109">
    <property type="entry name" value="ketoacyl-synt"/>
    <property type="match status" value="1"/>
</dbReference>
<comment type="catalytic activity">
    <reaction evidence="13 14">
        <text>a fatty acyl-[ACP] + malonyl-[ACP] + H(+) = a 3-oxoacyl-[ACP] + holo-[ACP] + CO2</text>
        <dbReference type="Rhea" id="RHEA:22836"/>
        <dbReference type="Rhea" id="RHEA-COMP:9623"/>
        <dbReference type="Rhea" id="RHEA-COMP:9685"/>
        <dbReference type="Rhea" id="RHEA-COMP:9916"/>
        <dbReference type="Rhea" id="RHEA-COMP:14125"/>
        <dbReference type="ChEBI" id="CHEBI:15378"/>
        <dbReference type="ChEBI" id="CHEBI:16526"/>
        <dbReference type="ChEBI" id="CHEBI:64479"/>
        <dbReference type="ChEBI" id="CHEBI:78449"/>
        <dbReference type="ChEBI" id="CHEBI:78776"/>
        <dbReference type="ChEBI" id="CHEBI:138651"/>
    </reaction>
</comment>
<evidence type="ECO:0000259" key="17">
    <source>
        <dbReference type="PROSITE" id="PS52004"/>
    </source>
</evidence>
<keyword evidence="5 14" id="KW-0444">Lipid biosynthesis</keyword>
<dbReference type="Proteomes" id="UP000254082">
    <property type="component" value="Unassembled WGS sequence"/>
</dbReference>
<dbReference type="InterPro" id="IPR018201">
    <property type="entry name" value="Ketoacyl_synth_AS"/>
</dbReference>
<evidence type="ECO:0000256" key="7">
    <source>
        <dbReference type="ARBA" id="ARBA00022832"/>
    </source>
</evidence>
<dbReference type="NCBIfam" id="NF005589">
    <property type="entry name" value="PRK07314.1"/>
    <property type="match status" value="1"/>
</dbReference>
<evidence type="ECO:0000256" key="2">
    <source>
        <dbReference type="ARBA" id="ARBA00008467"/>
    </source>
</evidence>
<keyword evidence="9 14" id="KW-0275">Fatty acid biosynthesis</keyword>
<dbReference type="UniPathway" id="UPA00094"/>
<evidence type="ECO:0000256" key="5">
    <source>
        <dbReference type="ARBA" id="ARBA00022516"/>
    </source>
</evidence>
<evidence type="ECO:0000256" key="13">
    <source>
        <dbReference type="ARBA" id="ARBA00047659"/>
    </source>
</evidence>
<keyword evidence="19" id="KW-1185">Reference proteome</keyword>
<dbReference type="PROSITE" id="PS52004">
    <property type="entry name" value="KS3_2"/>
    <property type="match status" value="1"/>
</dbReference>